<proteinExistence type="predicted"/>
<sequence length="41" mass="4509">MIDVSGKMHDLGGNITLTAYAKQDINVAGPVLLRLEVRRNE</sequence>
<name>A0A645FGA0_9ZZZZ</name>
<dbReference type="AlphaFoldDB" id="A0A645FGA0"/>
<reference evidence="1" key="1">
    <citation type="submission" date="2019-08" db="EMBL/GenBank/DDBJ databases">
        <authorList>
            <person name="Kucharzyk K."/>
            <person name="Murdoch R.W."/>
            <person name="Higgins S."/>
            <person name="Loffler F."/>
        </authorList>
    </citation>
    <scope>NUCLEOTIDE SEQUENCE</scope>
</reference>
<gene>
    <name evidence="1" type="ORF">SDC9_159955</name>
</gene>
<accession>A0A645FGA0</accession>
<dbReference type="EMBL" id="VSSQ01059018">
    <property type="protein sequence ID" value="MPN12636.1"/>
    <property type="molecule type" value="Genomic_DNA"/>
</dbReference>
<organism evidence="1">
    <name type="scientific">bioreactor metagenome</name>
    <dbReference type="NCBI Taxonomy" id="1076179"/>
    <lineage>
        <taxon>unclassified sequences</taxon>
        <taxon>metagenomes</taxon>
        <taxon>ecological metagenomes</taxon>
    </lineage>
</organism>
<comment type="caution">
    <text evidence="1">The sequence shown here is derived from an EMBL/GenBank/DDBJ whole genome shotgun (WGS) entry which is preliminary data.</text>
</comment>
<protein>
    <submittedName>
        <fullName evidence="1">Uncharacterized protein</fullName>
    </submittedName>
</protein>
<evidence type="ECO:0000313" key="1">
    <source>
        <dbReference type="EMBL" id="MPN12636.1"/>
    </source>
</evidence>